<evidence type="ECO:0000313" key="2">
    <source>
        <dbReference type="EMBL" id="CAK9155781.1"/>
    </source>
</evidence>
<organism evidence="2 3">
    <name type="scientific">Ilex paraguariensis</name>
    <name type="common">yerba mate</name>
    <dbReference type="NCBI Taxonomy" id="185542"/>
    <lineage>
        <taxon>Eukaryota</taxon>
        <taxon>Viridiplantae</taxon>
        <taxon>Streptophyta</taxon>
        <taxon>Embryophyta</taxon>
        <taxon>Tracheophyta</taxon>
        <taxon>Spermatophyta</taxon>
        <taxon>Magnoliopsida</taxon>
        <taxon>eudicotyledons</taxon>
        <taxon>Gunneridae</taxon>
        <taxon>Pentapetalae</taxon>
        <taxon>asterids</taxon>
        <taxon>campanulids</taxon>
        <taxon>Aquifoliales</taxon>
        <taxon>Aquifoliaceae</taxon>
        <taxon>Ilex</taxon>
    </lineage>
</organism>
<keyword evidence="3" id="KW-1185">Reference proteome</keyword>
<dbReference type="Proteomes" id="UP001642360">
    <property type="component" value="Unassembled WGS sequence"/>
</dbReference>
<evidence type="ECO:0000256" key="1">
    <source>
        <dbReference type="SAM" id="Coils"/>
    </source>
</evidence>
<comment type="caution">
    <text evidence="2">The sequence shown here is derived from an EMBL/GenBank/DDBJ whole genome shotgun (WGS) entry which is preliminary data.</text>
</comment>
<proteinExistence type="predicted"/>
<evidence type="ECO:0000313" key="3">
    <source>
        <dbReference type="Proteomes" id="UP001642360"/>
    </source>
</evidence>
<dbReference type="EMBL" id="CAUOFW020002739">
    <property type="protein sequence ID" value="CAK9155781.1"/>
    <property type="molecule type" value="Genomic_DNA"/>
</dbReference>
<dbReference type="AlphaFoldDB" id="A0ABC8SF10"/>
<feature type="non-terminal residue" evidence="2">
    <location>
        <position position="1"/>
    </location>
</feature>
<feature type="coiled-coil region" evidence="1">
    <location>
        <begin position="47"/>
        <end position="89"/>
    </location>
</feature>
<name>A0ABC8SF10_9AQUA</name>
<accession>A0ABC8SF10</accession>
<reference evidence="2 3" key="1">
    <citation type="submission" date="2024-02" db="EMBL/GenBank/DDBJ databases">
        <authorList>
            <person name="Vignale AGUSTIN F."/>
            <person name="Sosa J E."/>
            <person name="Modenutti C."/>
        </authorList>
    </citation>
    <scope>NUCLEOTIDE SEQUENCE [LARGE SCALE GENOMIC DNA]</scope>
</reference>
<dbReference type="InterPro" id="IPR038077">
    <property type="entry name" value="Troponin_sf"/>
</dbReference>
<protein>
    <submittedName>
        <fullName evidence="2">Uncharacterized protein</fullName>
    </submittedName>
</protein>
<sequence>ELDQPIDCRTGLSLNQKEQILYLLNMLKLIWTFFNELIEKFDERTEVDILENKLNAHLERLRRSVDEEVYDAEEKVASLKKDLKDIIKKTSDIWSKMCDNEVQQVEQSGGRSTRVDTVMSFSSARIDPFMVEKETLVGSNDEATNCIVLAISPADQDISTSDSYKACQRSWSYR</sequence>
<keyword evidence="1" id="KW-0175">Coiled coil</keyword>
<dbReference type="SUPFAM" id="SSF90250">
    <property type="entry name" value="Troponin coil-coiled subunits"/>
    <property type="match status" value="1"/>
</dbReference>
<gene>
    <name evidence="2" type="ORF">ILEXP_LOCUS24192</name>
</gene>